<dbReference type="GO" id="GO:0008276">
    <property type="term" value="F:protein methyltransferase activity"/>
    <property type="evidence" value="ECO:0007669"/>
    <property type="project" value="TreeGrafter"/>
</dbReference>
<keyword evidence="5" id="KW-0949">S-adenosyl-L-methionine</keyword>
<dbReference type="GO" id="GO:0003676">
    <property type="term" value="F:nucleic acid binding"/>
    <property type="evidence" value="ECO:0007669"/>
    <property type="project" value="InterPro"/>
</dbReference>
<dbReference type="SUPFAM" id="SSF53335">
    <property type="entry name" value="S-adenosyl-L-methionine-dependent methyltransferases"/>
    <property type="match status" value="1"/>
</dbReference>
<evidence type="ECO:0000256" key="1">
    <source>
        <dbReference type="ARBA" id="ARBA00004123"/>
    </source>
</evidence>
<sequence length="236" mass="25010">MTGVKGARDAQSASQRQWDALSKKDLAQIGLTSYNSSVYEPADDTFALADALLCALRAWQGPPPRLCVEVGCGSGYVACSIALLLRAAGCPAHCIAVDVSEPAVDATRSTLAAHSVTSVDVLCSDLVAPLSPRLRGCVDLLVFNPPYVLTPDSEVTQSGIAAAWAGGPRGRTVIDRLLPHVSELLSANGKFFLVTIADNDPQDLLRGLPAHGLAGREVLRRSADEEALHILQCWRQ</sequence>
<evidence type="ECO:0000313" key="9">
    <source>
        <dbReference type="Proteomes" id="UP001445335"/>
    </source>
</evidence>
<evidence type="ECO:0000256" key="4">
    <source>
        <dbReference type="ARBA" id="ARBA00022679"/>
    </source>
</evidence>
<dbReference type="EMBL" id="JALJOU010000012">
    <property type="protein sequence ID" value="KAK9840757.1"/>
    <property type="molecule type" value="Genomic_DNA"/>
</dbReference>
<dbReference type="GO" id="GO:0032259">
    <property type="term" value="P:methylation"/>
    <property type="evidence" value="ECO:0007669"/>
    <property type="project" value="UniProtKB-KW"/>
</dbReference>
<dbReference type="InterPro" id="IPR007848">
    <property type="entry name" value="Small_mtfrase_dom"/>
</dbReference>
<reference evidence="8 9" key="1">
    <citation type="journal article" date="2024" name="Nat. Commun.">
        <title>Phylogenomics reveals the evolutionary origins of lichenization in chlorophyte algae.</title>
        <authorList>
            <person name="Puginier C."/>
            <person name="Libourel C."/>
            <person name="Otte J."/>
            <person name="Skaloud P."/>
            <person name="Haon M."/>
            <person name="Grisel S."/>
            <person name="Petersen M."/>
            <person name="Berrin J.G."/>
            <person name="Delaux P.M."/>
            <person name="Dal Grande F."/>
            <person name="Keller J."/>
        </authorList>
    </citation>
    <scope>NUCLEOTIDE SEQUENCE [LARGE SCALE GENOMIC DNA]</scope>
    <source>
        <strain evidence="8 9">SAG 245.80</strain>
    </source>
</reference>
<dbReference type="Proteomes" id="UP001445335">
    <property type="component" value="Unassembled WGS sequence"/>
</dbReference>
<dbReference type="PROSITE" id="PS00092">
    <property type="entry name" value="N6_MTASE"/>
    <property type="match status" value="1"/>
</dbReference>
<accession>A0AAW1S4A7</accession>
<dbReference type="GO" id="GO:0035657">
    <property type="term" value="C:eRF1 methyltransferase complex"/>
    <property type="evidence" value="ECO:0007669"/>
    <property type="project" value="TreeGrafter"/>
</dbReference>
<keyword evidence="3" id="KW-0489">Methyltransferase</keyword>
<evidence type="ECO:0000259" key="7">
    <source>
        <dbReference type="Pfam" id="PF05175"/>
    </source>
</evidence>
<dbReference type="InterPro" id="IPR002052">
    <property type="entry name" value="DNA_methylase_N6_adenine_CS"/>
</dbReference>
<dbReference type="GO" id="GO:0005634">
    <property type="term" value="C:nucleus"/>
    <property type="evidence" value="ECO:0007669"/>
    <property type="project" value="UniProtKB-SubCell"/>
</dbReference>
<dbReference type="AlphaFoldDB" id="A0AAW1S4A7"/>
<dbReference type="InterPro" id="IPR052190">
    <property type="entry name" value="Euk-Arch_PrmC-MTase"/>
</dbReference>
<evidence type="ECO:0000256" key="5">
    <source>
        <dbReference type="ARBA" id="ARBA00022691"/>
    </source>
</evidence>
<comment type="subcellular location">
    <subcellularLocation>
        <location evidence="1">Nucleus</location>
    </subcellularLocation>
</comment>
<evidence type="ECO:0000313" key="8">
    <source>
        <dbReference type="EMBL" id="KAK9840757.1"/>
    </source>
</evidence>
<protein>
    <recommendedName>
        <fullName evidence="7">Methyltransferase small domain-containing protein</fullName>
    </recommendedName>
</protein>
<evidence type="ECO:0000256" key="2">
    <source>
        <dbReference type="ARBA" id="ARBA00006149"/>
    </source>
</evidence>
<organism evidence="8 9">
    <name type="scientific">Elliptochloris bilobata</name>
    <dbReference type="NCBI Taxonomy" id="381761"/>
    <lineage>
        <taxon>Eukaryota</taxon>
        <taxon>Viridiplantae</taxon>
        <taxon>Chlorophyta</taxon>
        <taxon>core chlorophytes</taxon>
        <taxon>Trebouxiophyceae</taxon>
        <taxon>Trebouxiophyceae incertae sedis</taxon>
        <taxon>Elliptochloris clade</taxon>
        <taxon>Elliptochloris</taxon>
    </lineage>
</organism>
<dbReference type="FunFam" id="3.40.50.150:FF:000077">
    <property type="entry name" value="HemK methyltransferase family member 2"/>
    <property type="match status" value="1"/>
</dbReference>
<comment type="caution">
    <text evidence="8">The sequence shown here is derived from an EMBL/GenBank/DDBJ whole genome shotgun (WGS) entry which is preliminary data.</text>
</comment>
<feature type="domain" description="Methyltransferase small" evidence="7">
    <location>
        <begin position="67"/>
        <end position="152"/>
    </location>
</feature>
<keyword evidence="9" id="KW-1185">Reference proteome</keyword>
<dbReference type="GO" id="GO:0008757">
    <property type="term" value="F:S-adenosylmethionine-dependent methyltransferase activity"/>
    <property type="evidence" value="ECO:0007669"/>
    <property type="project" value="TreeGrafter"/>
</dbReference>
<dbReference type="Pfam" id="PF05175">
    <property type="entry name" value="MTS"/>
    <property type="match status" value="1"/>
</dbReference>
<dbReference type="PANTHER" id="PTHR45875:SF1">
    <property type="entry name" value="METHYLTRANSFERASE N6AMT1"/>
    <property type="match status" value="1"/>
</dbReference>
<proteinExistence type="inferred from homology"/>
<dbReference type="Gene3D" id="3.40.50.150">
    <property type="entry name" value="Vaccinia Virus protein VP39"/>
    <property type="match status" value="1"/>
</dbReference>
<dbReference type="InterPro" id="IPR029063">
    <property type="entry name" value="SAM-dependent_MTases_sf"/>
</dbReference>
<evidence type="ECO:0000256" key="3">
    <source>
        <dbReference type="ARBA" id="ARBA00022603"/>
    </source>
</evidence>
<comment type="similarity">
    <text evidence="2">Belongs to the eukaryotic/archaeal PrmC-related family.</text>
</comment>
<keyword evidence="6" id="KW-0539">Nucleus</keyword>
<keyword evidence="4" id="KW-0808">Transferase</keyword>
<name>A0AAW1S4A7_9CHLO</name>
<evidence type="ECO:0000256" key="6">
    <source>
        <dbReference type="ARBA" id="ARBA00023242"/>
    </source>
</evidence>
<gene>
    <name evidence="8" type="ORF">WJX81_002625</name>
</gene>
<dbReference type="PANTHER" id="PTHR45875">
    <property type="entry name" value="METHYLTRANSFERASE N6AMT1"/>
    <property type="match status" value="1"/>
</dbReference>
<dbReference type="CDD" id="cd02440">
    <property type="entry name" value="AdoMet_MTases"/>
    <property type="match status" value="1"/>
</dbReference>